<dbReference type="Proteomes" id="UP000887569">
    <property type="component" value="Unplaced"/>
</dbReference>
<name>A0A915A2Z7_PARUN</name>
<protein>
    <submittedName>
        <fullName evidence="3">Uncharacterized protein</fullName>
    </submittedName>
</protein>
<organism evidence="2 3">
    <name type="scientific">Parascaris univalens</name>
    <name type="common">Nematode worm</name>
    <dbReference type="NCBI Taxonomy" id="6257"/>
    <lineage>
        <taxon>Eukaryota</taxon>
        <taxon>Metazoa</taxon>
        <taxon>Ecdysozoa</taxon>
        <taxon>Nematoda</taxon>
        <taxon>Chromadorea</taxon>
        <taxon>Rhabditida</taxon>
        <taxon>Spirurina</taxon>
        <taxon>Ascaridomorpha</taxon>
        <taxon>Ascaridoidea</taxon>
        <taxon>Ascarididae</taxon>
        <taxon>Parascaris</taxon>
    </lineage>
</organism>
<sequence length="196" mass="22282">VQHYNKFRFAHGPEELRLAQFVLSGPRANPTNNPFDHEICMGEHWSLGTDGSRRSVTEEEMPGFSPSEVHWPSDRPTSRVVGSERMSHLRSSTIDTHTFTAEGLSKMRRPPSTAGNVSSTDDIRSPRCSYSGMGASRYNFSSTHPSEDIHEMNRNCNQMETQHDDEYNLWNGTDIELNFLPDILPRDVLSEKMGRK</sequence>
<feature type="region of interest" description="Disordered" evidence="1">
    <location>
        <begin position="106"/>
        <end position="126"/>
    </location>
</feature>
<dbReference type="AlphaFoldDB" id="A0A915A2Z7"/>
<reference evidence="3" key="1">
    <citation type="submission" date="2022-11" db="UniProtKB">
        <authorList>
            <consortium name="WormBaseParasite"/>
        </authorList>
    </citation>
    <scope>IDENTIFICATION</scope>
</reference>
<keyword evidence="2" id="KW-1185">Reference proteome</keyword>
<proteinExistence type="predicted"/>
<evidence type="ECO:0000313" key="2">
    <source>
        <dbReference type="Proteomes" id="UP000887569"/>
    </source>
</evidence>
<feature type="region of interest" description="Disordered" evidence="1">
    <location>
        <begin position="58"/>
        <end position="79"/>
    </location>
</feature>
<evidence type="ECO:0000313" key="3">
    <source>
        <dbReference type="WBParaSite" id="PgE280_g002_t02"/>
    </source>
</evidence>
<accession>A0A915A2Z7</accession>
<dbReference type="WBParaSite" id="PgE280_g002_t02">
    <property type="protein sequence ID" value="PgE280_g002_t02"/>
    <property type="gene ID" value="PgE280_g002"/>
</dbReference>
<evidence type="ECO:0000256" key="1">
    <source>
        <dbReference type="SAM" id="MobiDB-lite"/>
    </source>
</evidence>